<sequence>MAISMTSTPIGVTEAASAAAHFTHTTISRAFSRFLGALASYIEAERDIEDVASFDPAFLDWHRDAETARDTVRARIDEIRAAVSTRAEDQPLKRMALLISALINSGSSAEFLSLQMSFKRHAKLFTCAGTDATARRVRQMLYTAGLRLDDLAGLSACVDPAEFDDPQANVGLTVPAPT</sequence>
<reference evidence="1" key="1">
    <citation type="submission" date="2021-01" db="EMBL/GenBank/DDBJ databases">
        <title>Paracoccus amoyensis sp. nov., isolated from the surface seawater along the coast of Xiamen Island, China.</title>
        <authorList>
            <person name="Lyu L."/>
        </authorList>
    </citation>
    <scope>NUCLEOTIDE SEQUENCE</scope>
    <source>
        <strain evidence="1">MJ17</strain>
    </source>
</reference>
<dbReference type="EMBL" id="JAEPRQ010000010">
    <property type="protein sequence ID" value="MBK4217946.1"/>
    <property type="molecule type" value="Genomic_DNA"/>
</dbReference>
<evidence type="ECO:0000313" key="2">
    <source>
        <dbReference type="Proteomes" id="UP000640485"/>
    </source>
</evidence>
<dbReference type="RefSeq" id="WP_200689167.1">
    <property type="nucleotide sequence ID" value="NZ_JAEPRQ010000010.1"/>
</dbReference>
<evidence type="ECO:0000313" key="1">
    <source>
        <dbReference type="EMBL" id="MBK4217946.1"/>
    </source>
</evidence>
<dbReference type="AlphaFoldDB" id="A0A934SIX5"/>
<keyword evidence="2" id="KW-1185">Reference proteome</keyword>
<protein>
    <submittedName>
        <fullName evidence="1">Uncharacterized protein</fullName>
    </submittedName>
</protein>
<proteinExistence type="predicted"/>
<comment type="caution">
    <text evidence="1">The sequence shown here is derived from an EMBL/GenBank/DDBJ whole genome shotgun (WGS) entry which is preliminary data.</text>
</comment>
<dbReference type="Proteomes" id="UP000640485">
    <property type="component" value="Unassembled WGS sequence"/>
</dbReference>
<organism evidence="1 2">
    <name type="scientific">Paracoccus caeni</name>
    <dbReference type="NCBI Taxonomy" id="657651"/>
    <lineage>
        <taxon>Bacteria</taxon>
        <taxon>Pseudomonadati</taxon>
        <taxon>Pseudomonadota</taxon>
        <taxon>Alphaproteobacteria</taxon>
        <taxon>Rhodobacterales</taxon>
        <taxon>Paracoccaceae</taxon>
        <taxon>Paracoccus</taxon>
    </lineage>
</organism>
<accession>A0A934SIX5</accession>
<gene>
    <name evidence="1" type="ORF">JJJ17_18615</name>
</gene>
<name>A0A934SIX5_9RHOB</name>